<proteinExistence type="predicted"/>
<gene>
    <name evidence="1" type="ORF">A4A49_13665</name>
</gene>
<dbReference type="AlphaFoldDB" id="A0A1J6II87"/>
<keyword evidence="2" id="KW-1185">Reference proteome</keyword>
<comment type="caution">
    <text evidence="1">The sequence shown here is derived from an EMBL/GenBank/DDBJ whole genome shotgun (WGS) entry which is preliminary data.</text>
</comment>
<dbReference type="Proteomes" id="UP000187609">
    <property type="component" value="Unassembled WGS sequence"/>
</dbReference>
<sequence length="70" mass="7827">MISSVDTSSWMNLLAKQIGVDTFADYTKAQLGNIMKTTDPNQQQQQALTSSVNTTSWMKWLVKPTNVETC</sequence>
<reference evidence="1" key="1">
    <citation type="submission" date="2016-11" db="EMBL/GenBank/DDBJ databases">
        <title>The genome of Nicotiana attenuata.</title>
        <authorList>
            <person name="Xu S."/>
            <person name="Brockmoeller T."/>
            <person name="Gaquerel E."/>
            <person name="Navarro A."/>
            <person name="Kuhl H."/>
            <person name="Gase K."/>
            <person name="Ling Z."/>
            <person name="Zhou W."/>
            <person name="Kreitzer C."/>
            <person name="Stanke M."/>
            <person name="Tang H."/>
            <person name="Lyons E."/>
            <person name="Pandey P."/>
            <person name="Pandey S.P."/>
            <person name="Timmermann B."/>
            <person name="Baldwin I.T."/>
        </authorList>
    </citation>
    <scope>NUCLEOTIDE SEQUENCE [LARGE SCALE GENOMIC DNA]</scope>
    <source>
        <strain evidence="1">UT</strain>
    </source>
</reference>
<protein>
    <submittedName>
        <fullName evidence="1">Uncharacterized protein</fullName>
    </submittedName>
</protein>
<name>A0A1J6II87_NICAT</name>
<evidence type="ECO:0000313" key="1">
    <source>
        <dbReference type="EMBL" id="OIT04060.1"/>
    </source>
</evidence>
<organism evidence="1 2">
    <name type="scientific">Nicotiana attenuata</name>
    <name type="common">Coyote tobacco</name>
    <dbReference type="NCBI Taxonomy" id="49451"/>
    <lineage>
        <taxon>Eukaryota</taxon>
        <taxon>Viridiplantae</taxon>
        <taxon>Streptophyta</taxon>
        <taxon>Embryophyta</taxon>
        <taxon>Tracheophyta</taxon>
        <taxon>Spermatophyta</taxon>
        <taxon>Magnoliopsida</taxon>
        <taxon>eudicotyledons</taxon>
        <taxon>Gunneridae</taxon>
        <taxon>Pentapetalae</taxon>
        <taxon>asterids</taxon>
        <taxon>lamiids</taxon>
        <taxon>Solanales</taxon>
        <taxon>Solanaceae</taxon>
        <taxon>Nicotianoideae</taxon>
        <taxon>Nicotianeae</taxon>
        <taxon>Nicotiana</taxon>
    </lineage>
</organism>
<dbReference type="EMBL" id="MJEQ01037186">
    <property type="protein sequence ID" value="OIT04060.1"/>
    <property type="molecule type" value="Genomic_DNA"/>
</dbReference>
<dbReference type="Gramene" id="OIT04060">
    <property type="protein sequence ID" value="OIT04060"/>
    <property type="gene ID" value="A4A49_13665"/>
</dbReference>
<evidence type="ECO:0000313" key="2">
    <source>
        <dbReference type="Proteomes" id="UP000187609"/>
    </source>
</evidence>
<accession>A0A1J6II87</accession>